<evidence type="ECO:0000313" key="5">
    <source>
        <dbReference type="Proteomes" id="UP000613255"/>
    </source>
</evidence>
<reference evidence="4" key="1">
    <citation type="submission" date="2020-12" db="EMBL/GenBank/DDBJ databases">
        <title>Pontibaca salina gen. nov., sp. nov., isolated from marine sediment.</title>
        <authorList>
            <person name="Bo J."/>
            <person name="Wang S."/>
            <person name="Song X."/>
            <person name="Du Z."/>
        </authorList>
    </citation>
    <scope>NUCLEOTIDE SEQUENCE</scope>
    <source>
        <strain evidence="4">S1109L</strain>
    </source>
</reference>
<dbReference type="SUPFAM" id="SSF53448">
    <property type="entry name" value="Nucleotide-diphospho-sugar transferases"/>
    <property type="match status" value="1"/>
</dbReference>
<dbReference type="Proteomes" id="UP000613255">
    <property type="component" value="Unassembled WGS sequence"/>
</dbReference>
<keyword evidence="3" id="KW-0472">Membrane</keyword>
<evidence type="ECO:0000256" key="3">
    <source>
        <dbReference type="ARBA" id="ARBA00022989"/>
    </source>
</evidence>
<comment type="subcellular location">
    <subcellularLocation>
        <location evidence="1">Membrane</location>
        <topology evidence="1">Single-pass membrane protein</topology>
    </subcellularLocation>
</comment>
<keyword evidence="5" id="KW-1185">Reference proteome</keyword>
<dbReference type="GO" id="GO:0016757">
    <property type="term" value="F:glycosyltransferase activity"/>
    <property type="evidence" value="ECO:0007669"/>
    <property type="project" value="TreeGrafter"/>
</dbReference>
<keyword evidence="3" id="KW-1133">Transmembrane helix</keyword>
<dbReference type="InterPro" id="IPR029044">
    <property type="entry name" value="Nucleotide-diphossugar_trans"/>
</dbReference>
<dbReference type="PANTHER" id="PTHR21461:SF69">
    <property type="entry name" value="GLYCOSYLTRANSFERASE FAMILY 92 PROTEIN"/>
    <property type="match status" value="1"/>
</dbReference>
<dbReference type="GO" id="GO:0016020">
    <property type="term" value="C:membrane"/>
    <property type="evidence" value="ECO:0007669"/>
    <property type="project" value="UniProtKB-SubCell"/>
</dbReference>
<proteinExistence type="predicted"/>
<comment type="caution">
    <text evidence="4">The sequence shown here is derived from an EMBL/GenBank/DDBJ whole genome shotgun (WGS) entry which is preliminary data.</text>
</comment>
<dbReference type="EMBL" id="JAEIJD010000003">
    <property type="protein sequence ID" value="MBI6629460.1"/>
    <property type="molecule type" value="Genomic_DNA"/>
</dbReference>
<sequence length="734" mass="82860">MKPRIITRHLASQRLGEAQLLDLVADTAAERVRYFFAKGTVRDVALAAVSKPVLAEAMIDGAPMLICADPEPGSTVSQTEPELFAGDNVTIATRNNEPAETVAAWLAYHHTRFGLTGAVIFERAQSGEEPGFWDEVDALLHKAGTAVQVVVVFSQVPLGAQHMPPESHPFCLSEAPGRDRMDVPPADRWRAPLAEMSIYEIARQRFLPRARAVANFDLHDLLQPHQAGSPFDMAAASPGVAVMLTGQHCYPWRVRKGQTPSFADHICVQFDKPLYRQRWCVAPATLPQGASLKCLQVSETARQPGGTFFRFMAIRHPINRISRIVPKSSLVEQDALLALAQDIFNASPVRVPAIDFSMPEQTKDNRTAIVTTMKNEGPFILEWLAYHRAIGVQDFLVYTNDCSDGTDRMFDLLQRKGLVQHRENPFRQVNLKPQHAALQAAEHEPLIQNADWIICMDVDEFINIKTGEGLLSDLYAAIGDANMISCTWRLFGNADIDSFCDKPTIAQFERCAEELSPKPHQAWGFKTLFRNTGIFKKLGVHRPKGLNPQLWDHVRWVNGSGQPMPKHEIRNAWRSTVETYGYDLVSLNHYAVRNCESFLVKRDRGRVNHVDRDQGLAYWFRMNNNATTDRSIQRHLPKMQRKLEKLLSDPEIAQQHHACVVAHEAKISELKQDPEQQAFYQELTGARMKKLSRMHRHFGANVFLSGPDAIPEEVVWTDHDERFFFTVEKAKTNH</sequence>
<evidence type="ECO:0000256" key="1">
    <source>
        <dbReference type="ARBA" id="ARBA00004167"/>
    </source>
</evidence>
<evidence type="ECO:0000256" key="2">
    <source>
        <dbReference type="ARBA" id="ARBA00022692"/>
    </source>
</evidence>
<dbReference type="GO" id="GO:0005737">
    <property type="term" value="C:cytoplasm"/>
    <property type="evidence" value="ECO:0007669"/>
    <property type="project" value="TreeGrafter"/>
</dbReference>
<dbReference type="PANTHER" id="PTHR21461">
    <property type="entry name" value="GLYCOSYLTRANSFERASE FAMILY 92 PROTEIN"/>
    <property type="match status" value="1"/>
</dbReference>
<evidence type="ECO:0000313" key="4">
    <source>
        <dbReference type="EMBL" id="MBI6629460.1"/>
    </source>
</evidence>
<gene>
    <name evidence="4" type="ORF">JAO82_06140</name>
</gene>
<protein>
    <submittedName>
        <fullName evidence="4">Glycosyltransferase family 2 protein</fullName>
    </submittedName>
</protein>
<dbReference type="AlphaFoldDB" id="A0A934HRY7"/>
<keyword evidence="2" id="KW-0812">Transmembrane</keyword>
<name>A0A934HRY7_9RHOB</name>
<dbReference type="Pfam" id="PF13704">
    <property type="entry name" value="Glyco_tranf_2_4"/>
    <property type="match status" value="1"/>
</dbReference>
<accession>A0A934HRY7</accession>
<organism evidence="4 5">
    <name type="scientific">Pontibaca salina</name>
    <dbReference type="NCBI Taxonomy" id="2795731"/>
    <lineage>
        <taxon>Bacteria</taxon>
        <taxon>Pseudomonadati</taxon>
        <taxon>Pseudomonadota</taxon>
        <taxon>Alphaproteobacteria</taxon>
        <taxon>Rhodobacterales</taxon>
        <taxon>Roseobacteraceae</taxon>
        <taxon>Pontibaca</taxon>
    </lineage>
</organism>